<dbReference type="Proteomes" id="UP000828390">
    <property type="component" value="Unassembled WGS sequence"/>
</dbReference>
<dbReference type="EMBL" id="JAIWYP010000002">
    <property type="protein sequence ID" value="KAH3871675.1"/>
    <property type="molecule type" value="Genomic_DNA"/>
</dbReference>
<protein>
    <submittedName>
        <fullName evidence="1">Uncharacterized protein</fullName>
    </submittedName>
</protein>
<reference evidence="1" key="2">
    <citation type="submission" date="2020-11" db="EMBL/GenBank/DDBJ databases">
        <authorList>
            <person name="McCartney M.A."/>
            <person name="Auch B."/>
            <person name="Kono T."/>
            <person name="Mallez S."/>
            <person name="Becker A."/>
            <person name="Gohl D.M."/>
            <person name="Silverstein K.A.T."/>
            <person name="Koren S."/>
            <person name="Bechman K.B."/>
            <person name="Herman A."/>
            <person name="Abrahante J.E."/>
            <person name="Garbe J."/>
        </authorList>
    </citation>
    <scope>NUCLEOTIDE SEQUENCE</scope>
    <source>
        <strain evidence="1">Duluth1</strain>
        <tissue evidence="1">Whole animal</tissue>
    </source>
</reference>
<comment type="caution">
    <text evidence="1">The sequence shown here is derived from an EMBL/GenBank/DDBJ whole genome shotgun (WGS) entry which is preliminary data.</text>
</comment>
<dbReference type="AlphaFoldDB" id="A0A9D4M8G9"/>
<organism evidence="1 2">
    <name type="scientific">Dreissena polymorpha</name>
    <name type="common">Zebra mussel</name>
    <name type="synonym">Mytilus polymorpha</name>
    <dbReference type="NCBI Taxonomy" id="45954"/>
    <lineage>
        <taxon>Eukaryota</taxon>
        <taxon>Metazoa</taxon>
        <taxon>Spiralia</taxon>
        <taxon>Lophotrochozoa</taxon>
        <taxon>Mollusca</taxon>
        <taxon>Bivalvia</taxon>
        <taxon>Autobranchia</taxon>
        <taxon>Heteroconchia</taxon>
        <taxon>Euheterodonta</taxon>
        <taxon>Imparidentia</taxon>
        <taxon>Neoheterodontei</taxon>
        <taxon>Myida</taxon>
        <taxon>Dreissenoidea</taxon>
        <taxon>Dreissenidae</taxon>
        <taxon>Dreissena</taxon>
    </lineage>
</organism>
<keyword evidence="2" id="KW-1185">Reference proteome</keyword>
<evidence type="ECO:0000313" key="2">
    <source>
        <dbReference type="Proteomes" id="UP000828390"/>
    </source>
</evidence>
<reference evidence="1" key="1">
    <citation type="journal article" date="2019" name="bioRxiv">
        <title>The Genome of the Zebra Mussel, Dreissena polymorpha: A Resource for Invasive Species Research.</title>
        <authorList>
            <person name="McCartney M.A."/>
            <person name="Auch B."/>
            <person name="Kono T."/>
            <person name="Mallez S."/>
            <person name="Zhang Y."/>
            <person name="Obille A."/>
            <person name="Becker A."/>
            <person name="Abrahante J.E."/>
            <person name="Garbe J."/>
            <person name="Badalamenti J.P."/>
            <person name="Herman A."/>
            <person name="Mangelson H."/>
            <person name="Liachko I."/>
            <person name="Sullivan S."/>
            <person name="Sone E.D."/>
            <person name="Koren S."/>
            <person name="Silverstein K.A.T."/>
            <person name="Beckman K.B."/>
            <person name="Gohl D.M."/>
        </authorList>
    </citation>
    <scope>NUCLEOTIDE SEQUENCE</scope>
    <source>
        <strain evidence="1">Duluth1</strain>
        <tissue evidence="1">Whole animal</tissue>
    </source>
</reference>
<gene>
    <name evidence="1" type="ORF">DPMN_034886</name>
</gene>
<sequence>MWSPHESHLRNNNLEMQAVYQADPVSHFQSHLRDSCVMVSTDNTSVVAYIQA</sequence>
<name>A0A9D4M8G9_DREPO</name>
<evidence type="ECO:0000313" key="1">
    <source>
        <dbReference type="EMBL" id="KAH3871675.1"/>
    </source>
</evidence>
<accession>A0A9D4M8G9</accession>
<proteinExistence type="predicted"/>